<dbReference type="EMBL" id="JAQQWE010000010">
    <property type="protein sequence ID" value="KAK7937769.1"/>
    <property type="molecule type" value="Genomic_DNA"/>
</dbReference>
<reference evidence="1 2" key="1">
    <citation type="submission" date="2023-01" db="EMBL/GenBank/DDBJ databases">
        <title>Analysis of 21 Apiospora genomes using comparative genomics revels a genus with tremendous synthesis potential of carbohydrate active enzymes and secondary metabolites.</title>
        <authorList>
            <person name="Sorensen T."/>
        </authorList>
    </citation>
    <scope>NUCLEOTIDE SEQUENCE [LARGE SCALE GENOMIC DNA]</scope>
    <source>
        <strain evidence="1 2">CBS 24483</strain>
    </source>
</reference>
<proteinExistence type="predicted"/>
<accession>A0ABR1PTJ7</accession>
<sequence>MDDNIEIQLLKEMFKEMPRMSGQNYLELLVNTDFTDVRDLFFAHAVRNHYDYQEIILYEHTVEAEKPGKKQKDSFTNRYFVVMDHNAKDHLGSSYRPSNDKAESNADIYDYNRKQLFESMVMALEVANPPKKKARSSKRRSSDQTPAIPRFVIEIGEIKVETWRPGPDGKFDISEVRYIGCHMVMDIETHFNERALWMVHRHRGVEDGVHLKKQRKWDRDDDLFTFLGFDSWDQVTERIPNDFDLAQLAARAEDWYHGGRDCAPIKDLPELMRNTAIRGDCRVHTPMGLFEEFGAKVNKND</sequence>
<dbReference type="Proteomes" id="UP001391051">
    <property type="component" value="Unassembled WGS sequence"/>
</dbReference>
<dbReference type="RefSeq" id="XP_066693097.1">
    <property type="nucleotide sequence ID" value="XM_066850859.1"/>
</dbReference>
<keyword evidence="2" id="KW-1185">Reference proteome</keyword>
<protein>
    <submittedName>
        <fullName evidence="1">Uncharacterized protein</fullName>
    </submittedName>
</protein>
<dbReference type="GeneID" id="92083921"/>
<gene>
    <name evidence="1" type="ORF">PG986_014637</name>
</gene>
<comment type="caution">
    <text evidence="1">The sequence shown here is derived from an EMBL/GenBank/DDBJ whole genome shotgun (WGS) entry which is preliminary data.</text>
</comment>
<evidence type="ECO:0000313" key="2">
    <source>
        <dbReference type="Proteomes" id="UP001391051"/>
    </source>
</evidence>
<evidence type="ECO:0000313" key="1">
    <source>
        <dbReference type="EMBL" id="KAK7937769.1"/>
    </source>
</evidence>
<name>A0ABR1PTJ7_9PEZI</name>
<organism evidence="1 2">
    <name type="scientific">Apiospora aurea</name>
    <dbReference type="NCBI Taxonomy" id="335848"/>
    <lineage>
        <taxon>Eukaryota</taxon>
        <taxon>Fungi</taxon>
        <taxon>Dikarya</taxon>
        <taxon>Ascomycota</taxon>
        <taxon>Pezizomycotina</taxon>
        <taxon>Sordariomycetes</taxon>
        <taxon>Xylariomycetidae</taxon>
        <taxon>Amphisphaeriales</taxon>
        <taxon>Apiosporaceae</taxon>
        <taxon>Apiospora</taxon>
    </lineage>
</organism>